<feature type="domain" description="Endo-beta-1,6-galactanase-like" evidence="1">
    <location>
        <begin position="168"/>
        <end position="374"/>
    </location>
</feature>
<dbReference type="Gene3D" id="2.60.40.1180">
    <property type="entry name" value="Golgi alpha-mannosidase II"/>
    <property type="match status" value="1"/>
</dbReference>
<dbReference type="Pfam" id="PF14587">
    <property type="entry name" value="Glyco_hydr_30_2"/>
    <property type="match status" value="1"/>
</dbReference>
<dbReference type="InterPro" id="IPR017853">
    <property type="entry name" value="GH"/>
</dbReference>
<proteinExistence type="predicted"/>
<organism evidence="2 3">
    <name type="scientific">Riccia fluitans</name>
    <dbReference type="NCBI Taxonomy" id="41844"/>
    <lineage>
        <taxon>Eukaryota</taxon>
        <taxon>Viridiplantae</taxon>
        <taxon>Streptophyta</taxon>
        <taxon>Embryophyta</taxon>
        <taxon>Marchantiophyta</taxon>
        <taxon>Marchantiopsida</taxon>
        <taxon>Marchantiidae</taxon>
        <taxon>Marchantiales</taxon>
        <taxon>Ricciaceae</taxon>
        <taxon>Riccia</taxon>
    </lineage>
</organism>
<dbReference type="PANTHER" id="PTHR42767">
    <property type="entry name" value="ENDO-BETA-1,6-GALACTANASE"/>
    <property type="match status" value="1"/>
</dbReference>
<dbReference type="InterPro" id="IPR039514">
    <property type="entry name" value="6GAL-like"/>
</dbReference>
<evidence type="ECO:0000259" key="1">
    <source>
        <dbReference type="Pfam" id="PF14587"/>
    </source>
</evidence>
<dbReference type="PANTHER" id="PTHR42767:SF1">
    <property type="entry name" value="ENDO-BETA-1,6-GALACTANASE-LIKE DOMAIN-CONTAINING PROTEIN"/>
    <property type="match status" value="1"/>
</dbReference>
<accession>A0ABD1ZDK3</accession>
<dbReference type="AlphaFoldDB" id="A0ABD1ZDK3"/>
<dbReference type="Proteomes" id="UP001605036">
    <property type="component" value="Unassembled WGS sequence"/>
</dbReference>
<name>A0ABD1ZDK3_9MARC</name>
<protein>
    <recommendedName>
        <fullName evidence="1">Endo-beta-1,6-galactanase-like domain-containing protein</fullName>
    </recommendedName>
</protein>
<evidence type="ECO:0000313" key="2">
    <source>
        <dbReference type="EMBL" id="KAL2645019.1"/>
    </source>
</evidence>
<evidence type="ECO:0000313" key="3">
    <source>
        <dbReference type="Proteomes" id="UP001605036"/>
    </source>
</evidence>
<dbReference type="InterPro" id="IPR039743">
    <property type="entry name" value="6GAL/EXGAL"/>
</dbReference>
<dbReference type="SUPFAM" id="SSF51445">
    <property type="entry name" value="(Trans)glycosidases"/>
    <property type="match status" value="1"/>
</dbReference>
<dbReference type="InterPro" id="IPR013780">
    <property type="entry name" value="Glyco_hydro_b"/>
</dbReference>
<gene>
    <name evidence="2" type="ORF">R1flu_012606</name>
</gene>
<dbReference type="EMBL" id="JBHFFA010000002">
    <property type="protein sequence ID" value="KAL2645019.1"/>
    <property type="molecule type" value="Genomic_DNA"/>
</dbReference>
<dbReference type="Gene3D" id="3.20.20.80">
    <property type="entry name" value="Glycosidases"/>
    <property type="match status" value="1"/>
</dbReference>
<sequence>MQTSAWVRLRDRGITFEIVSLKRGDGKAQGCPCSYRLRTSKIFHSAGHLHNFHRQCDKIKHGNRLSGKHVAVELANNPFTGRYWGYKPIVCRTLGMNDSFPGGNRNFGEHWESGDPIADYSSNYGFQGDWLKQLRFATTGVPNLWSLIPVKGEFLDLSRELTGTTFVWEGWGTSLCWWANFVGGLPQTDLNFVLDLLFDQQKGLGLNIARYNIGGGADLSVDTNLRPFADIPGFLPSADGKYDWSADERQRNVLLGAKARGVEKFEAFSNSPPRWMTISGSVTGNFKRGQDNLDVQHYGAFADYLTEVVRHYKNEWNIHFDYLAPFNEPVEGFWNINRKKPAQEGCNFSVPAINKVICEVKESLVRKGLSTEISGVDSWSLNTARVLRGLNEAIEHISQVNVHTYIPFVQREGDAKRTEVRRIVGGLKKKLWMSEYGPLHWRGSELDVALAVARHISLDINELQASAWCYWQVLEVPGKNFYWGLLHTEFDYNLSFSVELKKQYYIFMQFSRWIRPGFVIYPVEGNSRNSFVIAVDSSSYATLVMVFTNTSERCRDISFDSSTIAHSLRDGQIQAALFRTSATENHEQLTTLRFGTPILTVRIAAKSITTIIVSGEGK</sequence>
<keyword evidence="3" id="KW-1185">Reference proteome</keyword>
<reference evidence="2 3" key="1">
    <citation type="submission" date="2024-09" db="EMBL/GenBank/DDBJ databases">
        <title>Chromosome-scale assembly of Riccia fluitans.</title>
        <authorList>
            <person name="Paukszto L."/>
            <person name="Sawicki J."/>
            <person name="Karawczyk K."/>
            <person name="Piernik-Szablinska J."/>
            <person name="Szczecinska M."/>
            <person name="Mazdziarz M."/>
        </authorList>
    </citation>
    <scope>NUCLEOTIDE SEQUENCE [LARGE SCALE GENOMIC DNA]</scope>
    <source>
        <strain evidence="2">Rf_01</strain>
        <tissue evidence="2">Aerial parts of the thallus</tissue>
    </source>
</reference>
<comment type="caution">
    <text evidence="2">The sequence shown here is derived from an EMBL/GenBank/DDBJ whole genome shotgun (WGS) entry which is preliminary data.</text>
</comment>